<dbReference type="Pfam" id="PF00999">
    <property type="entry name" value="Na_H_Exchanger"/>
    <property type="match status" value="1"/>
</dbReference>
<dbReference type="InterPro" id="IPR006153">
    <property type="entry name" value="Cation/H_exchanger_TM"/>
</dbReference>
<dbReference type="PANTHER" id="PTHR10110:SF86">
    <property type="entry name" value="SODIUM_HYDROGEN EXCHANGER 7"/>
    <property type="match status" value="1"/>
</dbReference>
<feature type="transmembrane region" description="Helical" evidence="10">
    <location>
        <begin position="386"/>
        <end position="410"/>
    </location>
</feature>
<feature type="transmembrane region" description="Helical" evidence="10">
    <location>
        <begin position="113"/>
        <end position="135"/>
    </location>
</feature>
<keyword evidence="6" id="KW-0915">Sodium</keyword>
<feature type="transmembrane region" description="Helical" evidence="10">
    <location>
        <begin position="183"/>
        <end position="205"/>
    </location>
</feature>
<dbReference type="GO" id="GO:0015386">
    <property type="term" value="F:potassium:proton antiporter activity"/>
    <property type="evidence" value="ECO:0007669"/>
    <property type="project" value="TreeGrafter"/>
</dbReference>
<dbReference type="GO" id="GO:0005886">
    <property type="term" value="C:plasma membrane"/>
    <property type="evidence" value="ECO:0007669"/>
    <property type="project" value="UniProtKB-SubCell"/>
</dbReference>
<evidence type="ECO:0000256" key="10">
    <source>
        <dbReference type="SAM" id="Phobius"/>
    </source>
</evidence>
<keyword evidence="2" id="KW-0813">Transport</keyword>
<dbReference type="PANTHER" id="PTHR10110">
    <property type="entry name" value="SODIUM/HYDROGEN EXCHANGER"/>
    <property type="match status" value="1"/>
</dbReference>
<feature type="transmembrane region" description="Helical" evidence="10">
    <location>
        <begin position="353"/>
        <end position="374"/>
    </location>
</feature>
<dbReference type="GO" id="GO:0098719">
    <property type="term" value="P:sodium ion import across plasma membrane"/>
    <property type="evidence" value="ECO:0007669"/>
    <property type="project" value="TreeGrafter"/>
</dbReference>
<evidence type="ECO:0000256" key="1">
    <source>
        <dbReference type="ARBA" id="ARBA00004651"/>
    </source>
</evidence>
<evidence type="ECO:0000259" key="11">
    <source>
        <dbReference type="Pfam" id="PF00999"/>
    </source>
</evidence>
<comment type="subcellular location">
    <subcellularLocation>
        <location evidence="1">Cell membrane</location>
        <topology evidence="1">Multi-pass membrane protein</topology>
    </subcellularLocation>
</comment>
<protein>
    <submittedName>
        <fullName evidence="12">Sodium:proton antiporter</fullName>
    </submittedName>
</protein>
<evidence type="ECO:0000256" key="3">
    <source>
        <dbReference type="ARBA" id="ARBA00022475"/>
    </source>
</evidence>
<feature type="transmembrane region" description="Helical" evidence="10">
    <location>
        <begin position="6"/>
        <end position="24"/>
    </location>
</feature>
<gene>
    <name evidence="12" type="ORF">G7082_07030</name>
</gene>
<feature type="transmembrane region" description="Helical" evidence="10">
    <location>
        <begin position="309"/>
        <end position="333"/>
    </location>
</feature>
<dbReference type="RefSeq" id="WP_166034409.1">
    <property type="nucleotide sequence ID" value="NZ_CP049887.1"/>
</dbReference>
<evidence type="ECO:0000256" key="7">
    <source>
        <dbReference type="ARBA" id="ARBA00023065"/>
    </source>
</evidence>
<organism evidence="12 13">
    <name type="scientific">Vagococcus hydrophili</name>
    <dbReference type="NCBI Taxonomy" id="2714947"/>
    <lineage>
        <taxon>Bacteria</taxon>
        <taxon>Bacillati</taxon>
        <taxon>Bacillota</taxon>
        <taxon>Bacilli</taxon>
        <taxon>Lactobacillales</taxon>
        <taxon>Enterococcaceae</taxon>
        <taxon>Vagococcus</taxon>
    </lineage>
</organism>
<feature type="transmembrane region" description="Helical" evidence="10">
    <location>
        <begin position="212"/>
        <end position="231"/>
    </location>
</feature>
<dbReference type="InterPro" id="IPR018422">
    <property type="entry name" value="Cation/H_exchanger_CPA1"/>
</dbReference>
<evidence type="ECO:0000313" key="12">
    <source>
        <dbReference type="EMBL" id="QIL48261.1"/>
    </source>
</evidence>
<keyword evidence="7" id="KW-0406">Ion transport</keyword>
<keyword evidence="8 10" id="KW-0472">Membrane</keyword>
<dbReference type="EMBL" id="CP049887">
    <property type="protein sequence ID" value="QIL48261.1"/>
    <property type="molecule type" value="Genomic_DNA"/>
</dbReference>
<dbReference type="GO" id="GO:0015385">
    <property type="term" value="F:sodium:proton antiporter activity"/>
    <property type="evidence" value="ECO:0007669"/>
    <property type="project" value="InterPro"/>
</dbReference>
<keyword evidence="13" id="KW-1185">Reference proteome</keyword>
<reference evidence="12 13" key="1">
    <citation type="submission" date="2020-03" db="EMBL/GenBank/DDBJ databases">
        <title>Vagococcus sp. nov., isolated from beetles.</title>
        <authorList>
            <person name="Hyun D.-W."/>
            <person name="Bae J.-W."/>
        </authorList>
    </citation>
    <scope>NUCLEOTIDE SEQUENCE [LARGE SCALE GENOMIC DNA]</scope>
    <source>
        <strain evidence="12 13">HDW17B</strain>
    </source>
</reference>
<feature type="transmembrane region" description="Helical" evidence="10">
    <location>
        <begin position="84"/>
        <end position="107"/>
    </location>
</feature>
<feature type="transmembrane region" description="Helical" evidence="10">
    <location>
        <begin position="31"/>
        <end position="49"/>
    </location>
</feature>
<evidence type="ECO:0000256" key="9">
    <source>
        <dbReference type="ARBA" id="ARBA00023201"/>
    </source>
</evidence>
<dbReference type="AlphaFoldDB" id="A0A6G8AT55"/>
<dbReference type="Gene3D" id="6.10.140.1330">
    <property type="match status" value="1"/>
</dbReference>
<dbReference type="KEGG" id="vhy:G7082_07030"/>
<sequence>MVIFESVLVMLAVVLISNVLNRFMPTIAVPLIQVGLGIILAIFTSLEFFELSSEFFMLLFLAPLLFNDGVTVDKHALWEARKAIGMLSIVLVFVTVGLLGSVIHWLIPSMPWAGSFALAAALAPTDAVAVSALAQKVKIPHKMMHTLEGESLINDASGLVSFQFAAAALLTGTFSLIDASISFVLISLGGVLIGAILSVIVIQVVKLLRSLGIENSISFILLELILPFGIFLVAEEFHANGILAVVSAGLIYSFSYKKVNPEIAQLHLLSKNTWAVFTFSLNGLVFVLLGLQLPAAIQTVWENNNISNLMLIFYILVITTILLGIRFICFSVFKNFEKENQENKRESLKQSALYTISGVRGTITLVSALSLPMIVSDGSMFLERELLISIAGGVIISTLLLANFAMPLFAEKNEKTESAIDNQKEKEILRDVIKELDKHTTIENQGAIAKVIDIYNERILNLSQEQEDSDRLDHLKELILKWQFVDTLKQLHDKQVNLQVAFRHIRHLNKLLYHLTKDETYKFNIFYGKIIKEKIKLRTLVPLSYAEKRQQRRFLKESNWSYIMIKLDELDPEEFSPEMIAFYKSRYSRKNRHLNKESFESTDEWLEYAIQIERDKVQKAFERGDMDRNEVKEYRENLVAMESTIQYID</sequence>
<keyword evidence="9" id="KW-0739">Sodium transport</keyword>
<dbReference type="GO" id="GO:0051453">
    <property type="term" value="P:regulation of intracellular pH"/>
    <property type="evidence" value="ECO:0007669"/>
    <property type="project" value="TreeGrafter"/>
</dbReference>
<feature type="transmembrane region" description="Helical" evidence="10">
    <location>
        <begin position="156"/>
        <end position="177"/>
    </location>
</feature>
<evidence type="ECO:0000313" key="13">
    <source>
        <dbReference type="Proteomes" id="UP000501747"/>
    </source>
</evidence>
<proteinExistence type="predicted"/>
<keyword evidence="3" id="KW-1003">Cell membrane</keyword>
<evidence type="ECO:0000256" key="8">
    <source>
        <dbReference type="ARBA" id="ARBA00023136"/>
    </source>
</evidence>
<name>A0A6G8AT55_9ENTE</name>
<feature type="transmembrane region" description="Helical" evidence="10">
    <location>
        <begin position="55"/>
        <end position="72"/>
    </location>
</feature>
<feature type="transmembrane region" description="Helical" evidence="10">
    <location>
        <begin position="237"/>
        <end position="254"/>
    </location>
</feature>
<keyword evidence="4 10" id="KW-0812">Transmembrane</keyword>
<accession>A0A6G8AT55</accession>
<evidence type="ECO:0000256" key="4">
    <source>
        <dbReference type="ARBA" id="ARBA00022692"/>
    </source>
</evidence>
<keyword evidence="5 10" id="KW-1133">Transmembrane helix</keyword>
<evidence type="ECO:0000256" key="2">
    <source>
        <dbReference type="ARBA" id="ARBA00022448"/>
    </source>
</evidence>
<dbReference type="Proteomes" id="UP000501747">
    <property type="component" value="Chromosome"/>
</dbReference>
<feature type="domain" description="Cation/H+ exchanger transmembrane" evidence="11">
    <location>
        <begin position="12"/>
        <end position="405"/>
    </location>
</feature>
<evidence type="ECO:0000256" key="6">
    <source>
        <dbReference type="ARBA" id="ARBA00023053"/>
    </source>
</evidence>
<feature type="transmembrane region" description="Helical" evidence="10">
    <location>
        <begin position="274"/>
        <end position="297"/>
    </location>
</feature>
<evidence type="ECO:0000256" key="5">
    <source>
        <dbReference type="ARBA" id="ARBA00022989"/>
    </source>
</evidence>